<feature type="coiled-coil region" evidence="1">
    <location>
        <begin position="326"/>
        <end position="373"/>
    </location>
</feature>
<sequence>MKITCIATVALIITMLSGCTTTPSIPPDEALSFIQAQERLKTNHQKKQLPLYTQPVNKLIPCKLPTTQEQLNRRNFRSYWDGQCKNGYAYGLGRDIAISDTHHVEEITIYKEDGKLEMSPAVTYDFVHKKVSYSYREQKDTQSYFLEEINDQPGNFSINYSLGYIKNANSLYAMNWNPFSFRRTTFNKSNSVVYRYQETEELAVINDPNYPISIYDTLDSKTMKAVGYVIASSVAGVVRHFRLSEGGYETVKLPPEYLSLIMEKLKETKEMLRVASSNIERAKKMEREYLYLACNGKHKITGLDKGISNKICVWRNQFQDSFKIAKKEYNEKLEKFKEVARTQSEQRKIQEQLHYQKRMAQAAERQARAAERNNRISCYSNYGITTCY</sequence>
<name>A0A318D7M0_9GAMM</name>
<keyword evidence="2" id="KW-0732">Signal</keyword>
<dbReference type="RefSeq" id="WP_110200997.1">
    <property type="nucleotide sequence ID" value="NZ_QICH01000002.1"/>
</dbReference>
<evidence type="ECO:0000313" key="4">
    <source>
        <dbReference type="Proteomes" id="UP000247689"/>
    </source>
</evidence>
<dbReference type="EMBL" id="QICH01000002">
    <property type="protein sequence ID" value="PXF63194.1"/>
    <property type="molecule type" value="Genomic_DNA"/>
</dbReference>
<keyword evidence="1" id="KW-0175">Coiled coil</keyword>
<dbReference type="Proteomes" id="UP000247689">
    <property type="component" value="Unassembled WGS sequence"/>
</dbReference>
<accession>A0A318D7M0</accession>
<protein>
    <recommendedName>
        <fullName evidence="5">Lipoprotein</fullName>
    </recommendedName>
</protein>
<evidence type="ECO:0000256" key="1">
    <source>
        <dbReference type="SAM" id="Coils"/>
    </source>
</evidence>
<organism evidence="3 4">
    <name type="scientific">Kangiella spongicola</name>
    <dbReference type="NCBI Taxonomy" id="796379"/>
    <lineage>
        <taxon>Bacteria</taxon>
        <taxon>Pseudomonadati</taxon>
        <taxon>Pseudomonadota</taxon>
        <taxon>Gammaproteobacteria</taxon>
        <taxon>Kangiellales</taxon>
        <taxon>Kangiellaceae</taxon>
        <taxon>Kangiella</taxon>
    </lineage>
</organism>
<dbReference type="OrthoDB" id="6402771at2"/>
<feature type="chain" id="PRO_5016367821" description="Lipoprotein" evidence="2">
    <location>
        <begin position="21"/>
        <end position="388"/>
    </location>
</feature>
<evidence type="ECO:0000313" key="3">
    <source>
        <dbReference type="EMBL" id="PXF63194.1"/>
    </source>
</evidence>
<dbReference type="PROSITE" id="PS51257">
    <property type="entry name" value="PROKAR_LIPOPROTEIN"/>
    <property type="match status" value="1"/>
</dbReference>
<evidence type="ECO:0000256" key="2">
    <source>
        <dbReference type="SAM" id="SignalP"/>
    </source>
</evidence>
<reference evidence="3 4" key="1">
    <citation type="submission" date="2018-05" db="EMBL/GenBank/DDBJ databases">
        <title>Kangiella spongicola genome sequence.</title>
        <authorList>
            <person name="Maclea K.S."/>
            <person name="Goen A.E."/>
            <person name="Kelley C."/>
            <person name="Underriner A."/>
            <person name="Silverwood T."/>
            <person name="Trachtenberg A.M."/>
        </authorList>
    </citation>
    <scope>NUCLEOTIDE SEQUENCE [LARGE SCALE GENOMIC DNA]</scope>
    <source>
        <strain evidence="3 4">ATCC BAA-2076</strain>
    </source>
</reference>
<comment type="caution">
    <text evidence="3">The sequence shown here is derived from an EMBL/GenBank/DDBJ whole genome shotgun (WGS) entry which is preliminary data.</text>
</comment>
<feature type="signal peptide" evidence="2">
    <location>
        <begin position="1"/>
        <end position="20"/>
    </location>
</feature>
<proteinExistence type="predicted"/>
<dbReference type="AlphaFoldDB" id="A0A318D7M0"/>
<keyword evidence="4" id="KW-1185">Reference proteome</keyword>
<evidence type="ECO:0008006" key="5">
    <source>
        <dbReference type="Google" id="ProtNLM"/>
    </source>
</evidence>
<gene>
    <name evidence="3" type="ORF">DL796_07040</name>
</gene>